<name>A0ABW3BLG5_9ACTN</name>
<keyword evidence="1" id="KW-0732">Signal</keyword>
<dbReference type="Pfam" id="PF03995">
    <property type="entry name" value="Inhibitor_I36"/>
    <property type="match status" value="1"/>
</dbReference>
<feature type="chain" id="PRO_5045103719" evidence="1">
    <location>
        <begin position="27"/>
        <end position="121"/>
    </location>
</feature>
<reference evidence="3" key="1">
    <citation type="journal article" date="2019" name="Int. J. Syst. Evol. Microbiol.">
        <title>The Global Catalogue of Microorganisms (GCM) 10K type strain sequencing project: providing services to taxonomists for standard genome sequencing and annotation.</title>
        <authorList>
            <consortium name="The Broad Institute Genomics Platform"/>
            <consortium name="The Broad Institute Genome Sequencing Center for Infectious Disease"/>
            <person name="Wu L."/>
            <person name="Ma J."/>
        </authorList>
    </citation>
    <scope>NUCLEOTIDE SEQUENCE [LARGE SCALE GENOMIC DNA]</scope>
    <source>
        <strain evidence="3">CCUG 63369</strain>
    </source>
</reference>
<evidence type="ECO:0000256" key="1">
    <source>
        <dbReference type="SAM" id="SignalP"/>
    </source>
</evidence>
<evidence type="ECO:0000313" key="2">
    <source>
        <dbReference type="EMBL" id="MFD0803368.1"/>
    </source>
</evidence>
<dbReference type="EMBL" id="JBHTHR010000856">
    <property type="protein sequence ID" value="MFD0803368.1"/>
    <property type="molecule type" value="Genomic_DNA"/>
</dbReference>
<gene>
    <name evidence="2" type="ORF">ACFQZU_18855</name>
</gene>
<protein>
    <submittedName>
        <fullName evidence="2">Peptidase inhibitor family I36 protein</fullName>
    </submittedName>
</protein>
<organism evidence="2 3">
    <name type="scientific">Streptomonospora algeriensis</name>
    <dbReference type="NCBI Taxonomy" id="995084"/>
    <lineage>
        <taxon>Bacteria</taxon>
        <taxon>Bacillati</taxon>
        <taxon>Actinomycetota</taxon>
        <taxon>Actinomycetes</taxon>
        <taxon>Streptosporangiales</taxon>
        <taxon>Nocardiopsidaceae</taxon>
        <taxon>Streptomonospora</taxon>
    </lineage>
</organism>
<dbReference type="Proteomes" id="UP001596956">
    <property type="component" value="Unassembled WGS sequence"/>
</dbReference>
<keyword evidence="3" id="KW-1185">Reference proteome</keyword>
<proteinExistence type="predicted"/>
<sequence length="121" mass="11985">MRATVRAAAVAAATAALAAAPLSAAADDSASAAPDCEPGNICGYTGYDYTGEMIPLPAGAGCVNPKAPIRSIANTYSSPGIPAVAQLYTGLNCRALTTGSVGPGESIPTLDPEAQSVFLAW</sequence>
<comment type="caution">
    <text evidence="2">The sequence shown here is derived from an EMBL/GenBank/DDBJ whole genome shotgun (WGS) entry which is preliminary data.</text>
</comment>
<evidence type="ECO:0000313" key="3">
    <source>
        <dbReference type="Proteomes" id="UP001596956"/>
    </source>
</evidence>
<feature type="signal peptide" evidence="1">
    <location>
        <begin position="1"/>
        <end position="26"/>
    </location>
</feature>
<accession>A0ABW3BLG5</accession>